<feature type="region of interest" description="Disordered" evidence="11">
    <location>
        <begin position="1085"/>
        <end position="1155"/>
    </location>
</feature>
<dbReference type="GO" id="GO:0061817">
    <property type="term" value="P:endoplasmic reticulum-plasma membrane tethering"/>
    <property type="evidence" value="ECO:0007669"/>
    <property type="project" value="InterPro"/>
</dbReference>
<evidence type="ECO:0000256" key="1">
    <source>
        <dbReference type="ARBA" id="ARBA00004586"/>
    </source>
</evidence>
<dbReference type="CDD" id="cd21676">
    <property type="entry name" value="SMP_Mug190"/>
    <property type="match status" value="1"/>
</dbReference>
<dbReference type="SUPFAM" id="SSF49562">
    <property type="entry name" value="C2 domain (Calcium/lipid-binding domain, CaLB)"/>
    <property type="match status" value="2"/>
</dbReference>
<dbReference type="GO" id="GO:0008289">
    <property type="term" value="F:lipid binding"/>
    <property type="evidence" value="ECO:0007669"/>
    <property type="project" value="UniProtKB-KW"/>
</dbReference>
<dbReference type="GO" id="GO:0005789">
    <property type="term" value="C:endoplasmic reticulum membrane"/>
    <property type="evidence" value="ECO:0007669"/>
    <property type="project" value="UniProtKB-SubCell"/>
</dbReference>
<evidence type="ECO:0000256" key="12">
    <source>
        <dbReference type="SAM" id="Phobius"/>
    </source>
</evidence>
<evidence type="ECO:0008006" key="17">
    <source>
        <dbReference type="Google" id="ProtNLM"/>
    </source>
</evidence>
<feature type="region of interest" description="Disordered" evidence="11">
    <location>
        <begin position="692"/>
        <end position="711"/>
    </location>
</feature>
<comment type="caution">
    <text evidence="15">The sequence shown here is derived from an EMBL/GenBank/DDBJ whole genome shotgun (WGS) entry which is preliminary data.</text>
</comment>
<dbReference type="OrthoDB" id="419768at2759"/>
<dbReference type="InterPro" id="IPR031468">
    <property type="entry name" value="SMP_LBD"/>
</dbReference>
<feature type="transmembrane region" description="Helical" evidence="12">
    <location>
        <begin position="196"/>
        <end position="212"/>
    </location>
</feature>
<keyword evidence="9" id="KW-0446">Lipid-binding</keyword>
<keyword evidence="10 12" id="KW-0472">Membrane</keyword>
<feature type="domain" description="SMP-LTD" evidence="14">
    <location>
        <begin position="239"/>
        <end position="466"/>
    </location>
</feature>
<dbReference type="InterPro" id="IPR035892">
    <property type="entry name" value="C2_domain_sf"/>
</dbReference>
<dbReference type="EMBL" id="VIGI01000025">
    <property type="protein sequence ID" value="KAB8288184.1"/>
    <property type="molecule type" value="Genomic_DNA"/>
</dbReference>
<evidence type="ECO:0000256" key="9">
    <source>
        <dbReference type="ARBA" id="ARBA00023121"/>
    </source>
</evidence>
<keyword evidence="2" id="KW-0813">Transport</keyword>
<evidence type="ECO:0000259" key="13">
    <source>
        <dbReference type="PROSITE" id="PS50004"/>
    </source>
</evidence>
<dbReference type="InterPro" id="IPR057349">
    <property type="entry name" value="C2_Mug190_3rd"/>
</dbReference>
<dbReference type="Pfam" id="PF25669">
    <property type="entry name" value="SMP_MUG190-like"/>
    <property type="match status" value="1"/>
</dbReference>
<evidence type="ECO:0000256" key="8">
    <source>
        <dbReference type="ARBA" id="ARBA00023055"/>
    </source>
</evidence>
<organism evidence="15 16">
    <name type="scientific">Monilinia laxa</name>
    <name type="common">Brown rot fungus</name>
    <name type="synonym">Sclerotinia laxa</name>
    <dbReference type="NCBI Taxonomy" id="61186"/>
    <lineage>
        <taxon>Eukaryota</taxon>
        <taxon>Fungi</taxon>
        <taxon>Dikarya</taxon>
        <taxon>Ascomycota</taxon>
        <taxon>Pezizomycotina</taxon>
        <taxon>Leotiomycetes</taxon>
        <taxon>Helotiales</taxon>
        <taxon>Sclerotiniaceae</taxon>
        <taxon>Monilinia</taxon>
    </lineage>
</organism>
<name>A0A5N6JLS1_MONLA</name>
<dbReference type="PANTHER" id="PTHR47348">
    <property type="entry name" value="MEIOTICALLY UP-REGULATED GENE 190 PROTEIN"/>
    <property type="match status" value="1"/>
</dbReference>
<evidence type="ECO:0000256" key="4">
    <source>
        <dbReference type="ARBA" id="ARBA00022692"/>
    </source>
</evidence>
<keyword evidence="4 12" id="KW-0812">Transmembrane</keyword>
<keyword evidence="7 12" id="KW-1133">Transmembrane helix</keyword>
<evidence type="ECO:0000256" key="6">
    <source>
        <dbReference type="ARBA" id="ARBA00022824"/>
    </source>
</evidence>
<dbReference type="PANTHER" id="PTHR47348:SF3">
    <property type="entry name" value="MEIOTICALLY UP-REGULATED GENE 190 PROTEIN"/>
    <property type="match status" value="1"/>
</dbReference>
<dbReference type="GO" id="GO:0006869">
    <property type="term" value="P:lipid transport"/>
    <property type="evidence" value="ECO:0007669"/>
    <property type="project" value="UniProtKB-KW"/>
</dbReference>
<dbReference type="InterPro" id="IPR037765">
    <property type="entry name" value="C2B_Tricalbin"/>
</dbReference>
<feature type="region of interest" description="Disordered" evidence="11">
    <location>
        <begin position="623"/>
        <end position="663"/>
    </location>
</feature>
<dbReference type="PROSITE" id="PS51847">
    <property type="entry name" value="SMP"/>
    <property type="match status" value="1"/>
</dbReference>
<evidence type="ECO:0000256" key="3">
    <source>
        <dbReference type="ARBA" id="ARBA00022553"/>
    </source>
</evidence>
<feature type="domain" description="C2" evidence="13">
    <location>
        <begin position="464"/>
        <end position="593"/>
    </location>
</feature>
<dbReference type="Proteomes" id="UP000326757">
    <property type="component" value="Unassembled WGS sequence"/>
</dbReference>
<dbReference type="Pfam" id="PF25331">
    <property type="entry name" value="C2_Mug190_3rd"/>
    <property type="match status" value="1"/>
</dbReference>
<keyword evidence="16" id="KW-1185">Reference proteome</keyword>
<keyword evidence="3" id="KW-0597">Phosphoprotein</keyword>
<evidence type="ECO:0000256" key="11">
    <source>
        <dbReference type="SAM" id="MobiDB-lite"/>
    </source>
</evidence>
<reference evidence="15 16" key="1">
    <citation type="submission" date="2019-06" db="EMBL/GenBank/DDBJ databases">
        <title>Genome Sequence of the Brown Rot Fungal Pathogen Monilinia laxa.</title>
        <authorList>
            <person name="De Miccolis Angelini R.M."/>
            <person name="Landi L."/>
            <person name="Abate D."/>
            <person name="Pollastro S."/>
            <person name="Romanazzi G."/>
            <person name="Faretra F."/>
        </authorList>
    </citation>
    <scope>NUCLEOTIDE SEQUENCE [LARGE SCALE GENOMIC DNA]</scope>
    <source>
        <strain evidence="15 16">Mlax316</strain>
    </source>
</reference>
<keyword evidence="6" id="KW-0256">Endoplasmic reticulum</keyword>
<dbReference type="InterPro" id="IPR000008">
    <property type="entry name" value="C2_dom"/>
</dbReference>
<dbReference type="SMART" id="SM00239">
    <property type="entry name" value="C2"/>
    <property type="match status" value="2"/>
</dbReference>
<accession>A0A5N6JLS1</accession>
<feature type="compositionally biased region" description="Basic and acidic residues" evidence="11">
    <location>
        <begin position="64"/>
        <end position="78"/>
    </location>
</feature>
<feature type="compositionally biased region" description="Polar residues" evidence="11">
    <location>
        <begin position="98"/>
        <end position="118"/>
    </location>
</feature>
<sequence>MSNEHKKGPGAHYSGANPIPNIQRFVDSLDSDKRDRDAKINEHLQQRDHSEATDHPQGQPHGVDGTRKIVTDPTTGKDVEIEDVNADFMKAVDKPQLSVPNANLNKPTTVKTEATQSGEEYRNTQDITAPPDPVEPGSTSDVPIHGEKTNILFHPTPSISYEPMYKSLEQRTTLLVAGIFLAIVVLGKMVGGSVYGLIPLGACIASGVFLWMKEVVRSGRDLEWHSERQRGQMATANLIPESVEWINTLMGVMWGLIDPDLFVSVADTLEDVMQASVPGVIENVRVAEINQGTNPFRILSLRALPDGHVQEMKDDIHRQNEKNKDPQELAADEEGGDYYNLECSFAYHAEPSGGGTSEKAKNMHMHLVFYLGIKGLFGVPLPIFVELQGLVGTVRLRLQLSPEPPFLKALTFTLMGLPKVQAGCVPMIETGVNILNLPLISNFVNYAIGAAANEYVAPKSMTLDMAKLLKGDDIQKDVEALGVLWIRIHKATDLSKQDRRGSEGGGSDPYITVSFSKYGKPMYCTRVIQDDLNPIWEETCALLVTPDLIKADEQLSMELWDSDRSTSDDVVGKVELSMQKMIQHPGKMYPQVSKLRGMDSDSSMPGELHWEVGYFGKPQFRPAMRSHGKDVNLPKELQDKDELKDPKGSLDTSEEDAVVHTPPDPLWPSGVCSVIIHQIVNLELQNIKGSNGKRKGKEFEPAVEAGENKEEEHKKLPSSYCTILYNDELVYRTRSKVVSSKPIFNAGTERFIRDWRSAIVTVTVRDQRMRQHDPILGVVPLKLSDLLQTSSQVTRWYPLDGGIGFGRIRISVLFRSVETRLPPQQLGWDVGTFEFTSDKIVATGYANNSKLKLRTGGSVGKINRTQCQKLEEGNGVFWDLAKKEGKNNVRLPVKYRYRSPIVFEFHVTGKRGADAYAVVWLHELEDNKEEDINIPIWKTDKGMRLAQNYITEESFHDIPDIDIEEIGRLRFSGRFKAGMDQDHERFVTDNDSRETQETWEACHSEGVRDLIVKKEIPPAVQRLHDQSLTQGRDVLSQADEDEKSKWLDQDGTDWSGAFGQDPAHMVRKPRGEDGCVEAKLNEDMSEYTNNPSTSSDSEDSDAESDLGLNDATTRSTIEGGESGQNGSSHSENPIKQYQNYKENSKGLHRKQRGLMQWKPMRNLAFAKDEMKYAARRIKNKTSLSGRQPDVETETG</sequence>
<feature type="compositionally biased region" description="Basic and acidic residues" evidence="11">
    <location>
        <begin position="627"/>
        <end position="648"/>
    </location>
</feature>
<dbReference type="Gene3D" id="2.60.40.150">
    <property type="entry name" value="C2 domain"/>
    <property type="match status" value="2"/>
</dbReference>
<dbReference type="Pfam" id="PF00168">
    <property type="entry name" value="C2"/>
    <property type="match status" value="2"/>
</dbReference>
<evidence type="ECO:0000256" key="10">
    <source>
        <dbReference type="ARBA" id="ARBA00023136"/>
    </source>
</evidence>
<dbReference type="InterPro" id="IPR037767">
    <property type="entry name" value="C2A_Mug190-like"/>
</dbReference>
<evidence type="ECO:0000313" key="16">
    <source>
        <dbReference type="Proteomes" id="UP000326757"/>
    </source>
</evidence>
<evidence type="ECO:0000256" key="5">
    <source>
        <dbReference type="ARBA" id="ARBA00022737"/>
    </source>
</evidence>
<evidence type="ECO:0000256" key="7">
    <source>
        <dbReference type="ARBA" id="ARBA00022989"/>
    </source>
</evidence>
<feature type="domain" description="C2" evidence="13">
    <location>
        <begin position="653"/>
        <end position="797"/>
    </location>
</feature>
<feature type="transmembrane region" description="Helical" evidence="12">
    <location>
        <begin position="367"/>
        <end position="385"/>
    </location>
</feature>
<dbReference type="AlphaFoldDB" id="A0A5N6JLS1"/>
<feature type="compositionally biased region" description="Polar residues" evidence="11">
    <location>
        <begin position="1124"/>
        <end position="1141"/>
    </location>
</feature>
<feature type="region of interest" description="Disordered" evidence="11">
    <location>
        <begin position="98"/>
        <end position="139"/>
    </location>
</feature>
<keyword evidence="5" id="KW-0677">Repeat</keyword>
<proteinExistence type="predicted"/>
<keyword evidence="8" id="KW-0445">Lipid transport</keyword>
<evidence type="ECO:0000259" key="14">
    <source>
        <dbReference type="PROSITE" id="PS51847"/>
    </source>
</evidence>
<comment type="subcellular location">
    <subcellularLocation>
        <location evidence="1">Endoplasmic reticulum membrane</location>
    </subcellularLocation>
</comment>
<feature type="region of interest" description="Disordered" evidence="11">
    <location>
        <begin position="1"/>
        <end position="78"/>
    </location>
</feature>
<dbReference type="PROSITE" id="PS50004">
    <property type="entry name" value="C2"/>
    <property type="match status" value="2"/>
</dbReference>
<evidence type="ECO:0000313" key="15">
    <source>
        <dbReference type="EMBL" id="KAB8288184.1"/>
    </source>
</evidence>
<protein>
    <recommendedName>
        <fullName evidence="17">C2 domain-containing protein</fullName>
    </recommendedName>
</protein>
<feature type="compositionally biased region" description="Basic and acidic residues" evidence="11">
    <location>
        <begin position="30"/>
        <end position="54"/>
    </location>
</feature>
<dbReference type="CDD" id="cd04041">
    <property type="entry name" value="C2A_fungal"/>
    <property type="match status" value="1"/>
</dbReference>
<feature type="region of interest" description="Disordered" evidence="11">
    <location>
        <begin position="1037"/>
        <end position="1070"/>
    </location>
</feature>
<evidence type="ECO:0000256" key="2">
    <source>
        <dbReference type="ARBA" id="ARBA00022448"/>
    </source>
</evidence>
<gene>
    <name evidence="15" type="ORF">EYC80_010189</name>
</gene>
<dbReference type="CDD" id="cd04052">
    <property type="entry name" value="C2B_Tricalbin-like"/>
    <property type="match status" value="1"/>
</dbReference>